<accession>A0ACC2TW16</accession>
<reference evidence="1" key="1">
    <citation type="submission" date="2022-04" db="EMBL/GenBank/DDBJ databases">
        <title>Genome of the entomopathogenic fungus Entomophthora muscae.</title>
        <authorList>
            <person name="Elya C."/>
            <person name="Lovett B.R."/>
            <person name="Lee E."/>
            <person name="Macias A.M."/>
            <person name="Hajek A.E."/>
            <person name="De Bivort B.L."/>
            <person name="Kasson M.T."/>
            <person name="De Fine Licht H.H."/>
            <person name="Stajich J.E."/>
        </authorList>
    </citation>
    <scope>NUCLEOTIDE SEQUENCE</scope>
    <source>
        <strain evidence="1">Berkeley</strain>
    </source>
</reference>
<evidence type="ECO:0000313" key="1">
    <source>
        <dbReference type="EMBL" id="KAJ9078407.1"/>
    </source>
</evidence>
<keyword evidence="2" id="KW-1185">Reference proteome</keyword>
<gene>
    <name evidence="1" type="ORF">DSO57_1006820</name>
</gene>
<comment type="caution">
    <text evidence="1">The sequence shown here is derived from an EMBL/GenBank/DDBJ whole genome shotgun (WGS) entry which is preliminary data.</text>
</comment>
<evidence type="ECO:0000313" key="2">
    <source>
        <dbReference type="Proteomes" id="UP001165960"/>
    </source>
</evidence>
<name>A0ACC2TW16_9FUNG</name>
<dbReference type="EMBL" id="QTSX02002149">
    <property type="protein sequence ID" value="KAJ9078407.1"/>
    <property type="molecule type" value="Genomic_DNA"/>
</dbReference>
<dbReference type="Proteomes" id="UP001165960">
    <property type="component" value="Unassembled WGS sequence"/>
</dbReference>
<proteinExistence type="predicted"/>
<sequence length="90" mass="10148">MLFIWSTSPDLWDQISSSVMQVGNNTSHLLHLVEDLTCRAQDLLIPGEHLVKCLTCDDLDPFLLDLLPGPLHEEDSFLFAFLVEDPQPIS</sequence>
<organism evidence="1 2">
    <name type="scientific">Entomophthora muscae</name>
    <dbReference type="NCBI Taxonomy" id="34485"/>
    <lineage>
        <taxon>Eukaryota</taxon>
        <taxon>Fungi</taxon>
        <taxon>Fungi incertae sedis</taxon>
        <taxon>Zoopagomycota</taxon>
        <taxon>Entomophthoromycotina</taxon>
        <taxon>Entomophthoromycetes</taxon>
        <taxon>Entomophthorales</taxon>
        <taxon>Entomophthoraceae</taxon>
        <taxon>Entomophthora</taxon>
    </lineage>
</organism>
<protein>
    <submittedName>
        <fullName evidence="1">Uncharacterized protein</fullName>
    </submittedName>
</protein>